<evidence type="ECO:0000256" key="1">
    <source>
        <dbReference type="SAM" id="SignalP"/>
    </source>
</evidence>
<feature type="signal peptide" evidence="1">
    <location>
        <begin position="1"/>
        <end position="21"/>
    </location>
</feature>
<dbReference type="OrthoDB" id="3770142at2759"/>
<feature type="chain" id="PRO_5025654331" evidence="1">
    <location>
        <begin position="22"/>
        <end position="197"/>
    </location>
</feature>
<dbReference type="AlphaFoldDB" id="A0A6A5UMP5"/>
<sequence>MRFYSGVGLAALSAILPLTLANFDIYADSYRDWTMNYDVPAFRIFGGVESGKDLCKYLDQPAVRWPSRGDVSGGKWGIRCEGAGCAVDGDAHAIDVFEMSFSKTQHWTLYKQDPRGKPARDGGFWMYPADRDTQGGGYCFPLEDDEYACDNHVQGGAGAGQLELAKGRRKFRCMTDVAADDINSEQLQKMGDVYPYP</sequence>
<keyword evidence="1" id="KW-0732">Signal</keyword>
<protein>
    <submittedName>
        <fullName evidence="2">Uncharacterized protein</fullName>
    </submittedName>
</protein>
<organism evidence="2 3">
    <name type="scientific">Bimuria novae-zelandiae CBS 107.79</name>
    <dbReference type="NCBI Taxonomy" id="1447943"/>
    <lineage>
        <taxon>Eukaryota</taxon>
        <taxon>Fungi</taxon>
        <taxon>Dikarya</taxon>
        <taxon>Ascomycota</taxon>
        <taxon>Pezizomycotina</taxon>
        <taxon>Dothideomycetes</taxon>
        <taxon>Pleosporomycetidae</taxon>
        <taxon>Pleosporales</taxon>
        <taxon>Massarineae</taxon>
        <taxon>Didymosphaeriaceae</taxon>
        <taxon>Bimuria</taxon>
    </lineage>
</organism>
<name>A0A6A5UMP5_9PLEO</name>
<dbReference type="EMBL" id="ML976744">
    <property type="protein sequence ID" value="KAF1966513.1"/>
    <property type="molecule type" value="Genomic_DNA"/>
</dbReference>
<evidence type="ECO:0000313" key="3">
    <source>
        <dbReference type="Proteomes" id="UP000800036"/>
    </source>
</evidence>
<evidence type="ECO:0000313" key="2">
    <source>
        <dbReference type="EMBL" id="KAF1966513.1"/>
    </source>
</evidence>
<proteinExistence type="predicted"/>
<keyword evidence="3" id="KW-1185">Reference proteome</keyword>
<reference evidence="2" key="1">
    <citation type="journal article" date="2020" name="Stud. Mycol.">
        <title>101 Dothideomycetes genomes: a test case for predicting lifestyles and emergence of pathogens.</title>
        <authorList>
            <person name="Haridas S."/>
            <person name="Albert R."/>
            <person name="Binder M."/>
            <person name="Bloem J."/>
            <person name="Labutti K."/>
            <person name="Salamov A."/>
            <person name="Andreopoulos B."/>
            <person name="Baker S."/>
            <person name="Barry K."/>
            <person name="Bills G."/>
            <person name="Bluhm B."/>
            <person name="Cannon C."/>
            <person name="Castanera R."/>
            <person name="Culley D."/>
            <person name="Daum C."/>
            <person name="Ezra D."/>
            <person name="Gonzalez J."/>
            <person name="Henrissat B."/>
            <person name="Kuo A."/>
            <person name="Liang C."/>
            <person name="Lipzen A."/>
            <person name="Lutzoni F."/>
            <person name="Magnuson J."/>
            <person name="Mondo S."/>
            <person name="Nolan M."/>
            <person name="Ohm R."/>
            <person name="Pangilinan J."/>
            <person name="Park H.-J."/>
            <person name="Ramirez L."/>
            <person name="Alfaro M."/>
            <person name="Sun H."/>
            <person name="Tritt A."/>
            <person name="Yoshinaga Y."/>
            <person name="Zwiers L.-H."/>
            <person name="Turgeon B."/>
            <person name="Goodwin S."/>
            <person name="Spatafora J."/>
            <person name="Crous P."/>
            <person name="Grigoriev I."/>
        </authorList>
    </citation>
    <scope>NUCLEOTIDE SEQUENCE</scope>
    <source>
        <strain evidence="2">CBS 107.79</strain>
    </source>
</reference>
<gene>
    <name evidence="2" type="ORF">BU23DRAFT_661968</name>
</gene>
<accession>A0A6A5UMP5</accession>
<dbReference type="Proteomes" id="UP000800036">
    <property type="component" value="Unassembled WGS sequence"/>
</dbReference>